<evidence type="ECO:0008006" key="4">
    <source>
        <dbReference type="Google" id="ProtNLM"/>
    </source>
</evidence>
<feature type="compositionally biased region" description="Polar residues" evidence="1">
    <location>
        <begin position="393"/>
        <end position="405"/>
    </location>
</feature>
<dbReference type="EMBL" id="BONJ01000007">
    <property type="protein sequence ID" value="GIG13464.1"/>
    <property type="molecule type" value="Genomic_DNA"/>
</dbReference>
<proteinExistence type="predicted"/>
<protein>
    <recommendedName>
        <fullName evidence="4">PPE family domain-containing protein</fullName>
    </recommendedName>
</protein>
<sequence>MSARPIGVLRDEGGYVARPQDALEQWPTQGQTNWVSVDPPRAWDMLRNEDDARGWEQVKALRAMASLLMAQAEKLSKQREALAQMWPADHSPAASVALRQIDSLIAWMRQDSEVAIQNALAIDGIMAATAKAKREVHAVVEDWELTTEDGGPEWWDREAARLSYVTEQTMNATERAIRDHRATIVMPATLLFREPMTMLGGPGPGDSPQPPSGGGPRPARVAAGGIGTPVVPPTLPGYPPLITDPSGAPSPDLQGSLPPVPASPGQPVSMLPIAPGNPYAPYGGAYVLPGPGVGTSGYVVALPKPGSGNAATITTPVRGTNLSSPGLMPLPMGGLGAQPGRGGAGSASRRNGDTRWEVANGVPPIIKPADEALPTGSSPEQVEDGFRQWFTQTAMPWRTEPTSSEPAPIVRIRRGNPAP</sequence>
<feature type="region of interest" description="Disordered" evidence="1">
    <location>
        <begin position="393"/>
        <end position="419"/>
    </location>
</feature>
<feature type="region of interest" description="Disordered" evidence="1">
    <location>
        <begin position="239"/>
        <end position="258"/>
    </location>
</feature>
<evidence type="ECO:0000313" key="2">
    <source>
        <dbReference type="EMBL" id="GIG13464.1"/>
    </source>
</evidence>
<evidence type="ECO:0000256" key="1">
    <source>
        <dbReference type="SAM" id="MobiDB-lite"/>
    </source>
</evidence>
<evidence type="ECO:0000313" key="3">
    <source>
        <dbReference type="Proteomes" id="UP000660339"/>
    </source>
</evidence>
<name>A0A8J3LDC2_9ACTN</name>
<reference evidence="2" key="1">
    <citation type="submission" date="2021-01" db="EMBL/GenBank/DDBJ databases">
        <title>Whole genome shotgun sequence of Catellatospora methionotrophica NBRC 14553.</title>
        <authorList>
            <person name="Komaki H."/>
            <person name="Tamura T."/>
        </authorList>
    </citation>
    <scope>NUCLEOTIDE SEQUENCE</scope>
    <source>
        <strain evidence="2">NBRC 14553</strain>
    </source>
</reference>
<comment type="caution">
    <text evidence="2">The sequence shown here is derived from an EMBL/GenBank/DDBJ whole genome shotgun (WGS) entry which is preliminary data.</text>
</comment>
<organism evidence="2 3">
    <name type="scientific">Catellatospora methionotrophica</name>
    <dbReference type="NCBI Taxonomy" id="121620"/>
    <lineage>
        <taxon>Bacteria</taxon>
        <taxon>Bacillati</taxon>
        <taxon>Actinomycetota</taxon>
        <taxon>Actinomycetes</taxon>
        <taxon>Micromonosporales</taxon>
        <taxon>Micromonosporaceae</taxon>
        <taxon>Catellatospora</taxon>
    </lineage>
</organism>
<keyword evidence="3" id="KW-1185">Reference proteome</keyword>
<feature type="region of interest" description="Disordered" evidence="1">
    <location>
        <begin position="197"/>
        <end position="224"/>
    </location>
</feature>
<dbReference type="Proteomes" id="UP000660339">
    <property type="component" value="Unassembled WGS sequence"/>
</dbReference>
<gene>
    <name evidence="2" type="ORF">Cme02nite_17960</name>
</gene>
<dbReference type="AlphaFoldDB" id="A0A8J3LDC2"/>
<accession>A0A8J3LDC2</accession>